<proteinExistence type="predicted"/>
<organism evidence="1 2">
    <name type="scientific">Pseudodesulfovibrio cashew</name>
    <dbReference type="NCBI Taxonomy" id="2678688"/>
    <lineage>
        <taxon>Bacteria</taxon>
        <taxon>Pseudomonadati</taxon>
        <taxon>Thermodesulfobacteriota</taxon>
        <taxon>Desulfovibrionia</taxon>
        <taxon>Desulfovibrionales</taxon>
        <taxon>Desulfovibrionaceae</taxon>
    </lineage>
</organism>
<dbReference type="RefSeq" id="WP_158946671.1">
    <property type="nucleotide sequence ID" value="NZ_CP046400.1"/>
</dbReference>
<name>A0A6I6J9V7_9BACT</name>
<dbReference type="Proteomes" id="UP000428328">
    <property type="component" value="Chromosome"/>
</dbReference>
<gene>
    <name evidence="1" type="ORF">GM415_04690</name>
</gene>
<protein>
    <recommendedName>
        <fullName evidence="3">STAS/SEC14 domain-containing protein</fullName>
    </recommendedName>
</protein>
<keyword evidence="2" id="KW-1185">Reference proteome</keyword>
<reference evidence="1 2" key="1">
    <citation type="submission" date="2019-11" db="EMBL/GenBank/DDBJ databases">
        <authorList>
            <person name="Zheng R.K."/>
            <person name="Sun C.M."/>
        </authorList>
    </citation>
    <scope>NUCLEOTIDE SEQUENCE [LARGE SCALE GENOMIC DNA]</scope>
    <source>
        <strain evidence="1 2">SRB007</strain>
    </source>
</reference>
<sequence>MTIQTKTTFRDGYIRITTTGTMVSREEAQAYGDFIFDLAQQRGTKLILLDERGMVDEEDALDAYEVSESETLAEMGMAGFRIALVSAPANLAINRTWETIMQNRSINLRVFSDMESATDWLTS</sequence>
<evidence type="ECO:0000313" key="1">
    <source>
        <dbReference type="EMBL" id="QGY39445.1"/>
    </source>
</evidence>
<accession>A0A6I6J9V7</accession>
<dbReference type="KEGG" id="psel:GM415_04690"/>
<evidence type="ECO:0000313" key="2">
    <source>
        <dbReference type="Proteomes" id="UP000428328"/>
    </source>
</evidence>
<dbReference type="EMBL" id="CP046400">
    <property type="protein sequence ID" value="QGY39445.1"/>
    <property type="molecule type" value="Genomic_DNA"/>
</dbReference>
<evidence type="ECO:0008006" key="3">
    <source>
        <dbReference type="Google" id="ProtNLM"/>
    </source>
</evidence>
<dbReference type="AlphaFoldDB" id="A0A6I6J9V7"/>